<gene>
    <name evidence="1" type="ORF">IX84_26960</name>
</gene>
<dbReference type="InterPro" id="IPR011990">
    <property type="entry name" value="TPR-like_helical_dom_sf"/>
</dbReference>
<evidence type="ECO:0000313" key="1">
    <source>
        <dbReference type="EMBL" id="KGE85713.1"/>
    </source>
</evidence>
<dbReference type="AlphaFoldDB" id="A0A098S1K8"/>
<dbReference type="EMBL" id="JPOS01000084">
    <property type="protein sequence ID" value="KGE85713.1"/>
    <property type="molecule type" value="Genomic_DNA"/>
</dbReference>
<dbReference type="OrthoDB" id="622163at2"/>
<organism evidence="1 2">
    <name type="scientific">Phaeodactylibacter xiamenensis</name>
    <dbReference type="NCBI Taxonomy" id="1524460"/>
    <lineage>
        <taxon>Bacteria</taxon>
        <taxon>Pseudomonadati</taxon>
        <taxon>Bacteroidota</taxon>
        <taxon>Saprospiria</taxon>
        <taxon>Saprospirales</taxon>
        <taxon>Haliscomenobacteraceae</taxon>
        <taxon>Phaeodactylibacter</taxon>
    </lineage>
</organism>
<protein>
    <recommendedName>
        <fullName evidence="3">SusD/RagB family nutrient-binding outer membrane lipoprotein</fullName>
    </recommendedName>
</protein>
<keyword evidence="2" id="KW-1185">Reference proteome</keyword>
<dbReference type="Pfam" id="PF12771">
    <property type="entry name" value="SusD-like_2"/>
    <property type="match status" value="1"/>
</dbReference>
<dbReference type="SUPFAM" id="SSF48452">
    <property type="entry name" value="TPR-like"/>
    <property type="match status" value="1"/>
</dbReference>
<dbReference type="RefSeq" id="WP_044227837.1">
    <property type="nucleotide sequence ID" value="NZ_JBKAGJ010000003.1"/>
</dbReference>
<proteinExistence type="predicted"/>
<evidence type="ECO:0008006" key="3">
    <source>
        <dbReference type="Google" id="ProtNLM"/>
    </source>
</evidence>
<dbReference type="Proteomes" id="UP000029736">
    <property type="component" value="Unassembled WGS sequence"/>
</dbReference>
<dbReference type="STRING" id="1524460.IX84_26960"/>
<comment type="caution">
    <text evidence="1">The sequence shown here is derived from an EMBL/GenBank/DDBJ whole genome shotgun (WGS) entry which is preliminary data.</text>
</comment>
<reference evidence="1 2" key="1">
    <citation type="journal article" date="2014" name="Int. J. Syst. Evol. Microbiol.">
        <title>Phaeodactylibacter xiamenensis gen. nov., sp. nov., a member of the family Saprospiraceae isolated from the marine alga Phaeodactylum tricornutum.</title>
        <authorList>
            <person name="Chen Z.Jr."/>
            <person name="Lei X."/>
            <person name="Lai Q."/>
            <person name="Li Y."/>
            <person name="Zhang B."/>
            <person name="Zhang J."/>
            <person name="Zhang H."/>
            <person name="Yang L."/>
            <person name="Zheng W."/>
            <person name="Tian Y."/>
            <person name="Yu Z."/>
            <person name="Xu H.Jr."/>
            <person name="Zheng T."/>
        </authorList>
    </citation>
    <scope>NUCLEOTIDE SEQUENCE [LARGE SCALE GENOMIC DNA]</scope>
    <source>
        <strain evidence="1 2">KD52</strain>
    </source>
</reference>
<dbReference type="PROSITE" id="PS51257">
    <property type="entry name" value="PROKAR_LIPOPROTEIN"/>
    <property type="match status" value="1"/>
</dbReference>
<dbReference type="InterPro" id="IPR041662">
    <property type="entry name" value="SusD-like_2"/>
</dbReference>
<sequence>MKYLYIIVLTTIGLLLSSCQEFLDINADPNNPQEIPLESRLIGAITMTNGAAMWRGAREVSAVCLYTASGNETSSPETWRFTSSYFFWQNSYTWAIPNCVDMVVMGKAEGAPHYAGAGRTLEALVFGMLTDQLGAIPVSEAYDGVTTARLTPAFDSQEEVYAQVIEKLDEAIALFNETENAKGLNLDNGDIMYQGDIDNWRRFAYALKARYLNHLSKKSIYDPQAVIEACSNAFNSDGMDAEFPYLDNGTATEANPWSDKGYGGFTSATAPRYFSFTQFFVDLMKTAPVTNDSLLDPRIGIIMNPAPSDGEFRGLIPGQGVPGGIEVNGDNYGRVTGGFYSRPTSPFPFITYAEVKFIEAEARLRSGDSGGALAAYQEGVSANMRKLGVAGDDITAYWNTLVDNGVQQHFDDLTSGLSHIMRQKYIAQVFNPETWVDMRRMDYSQEIYGPSLNRPTNLNPLFNEGEWIRAMIVEGNEEVRNGANVGNNTPVFRLKTPLWWDTLD</sequence>
<accession>A0A098S1K8</accession>
<dbReference type="Gene3D" id="1.25.40.390">
    <property type="match status" value="1"/>
</dbReference>
<name>A0A098S1K8_9BACT</name>
<evidence type="ECO:0000313" key="2">
    <source>
        <dbReference type="Proteomes" id="UP000029736"/>
    </source>
</evidence>